<reference evidence="1" key="2">
    <citation type="submission" date="2021-09" db="EMBL/GenBank/DDBJ databases">
        <authorList>
            <person name="Gilroy R."/>
        </authorList>
    </citation>
    <scope>NUCLEOTIDE SEQUENCE</scope>
    <source>
        <strain evidence="1">CHK174-6876</strain>
    </source>
</reference>
<evidence type="ECO:0000313" key="1">
    <source>
        <dbReference type="EMBL" id="HJE97779.1"/>
    </source>
</evidence>
<gene>
    <name evidence="1" type="ORF">K8V00_09175</name>
</gene>
<comment type="caution">
    <text evidence="1">The sequence shown here is derived from an EMBL/GenBank/DDBJ whole genome shotgun (WGS) entry which is preliminary data.</text>
</comment>
<name>A0A921K1E1_9LACO</name>
<dbReference type="AlphaFoldDB" id="A0A921K1E1"/>
<organism evidence="1 2">
    <name type="scientific">Ligilactobacillus acidipiscis</name>
    <dbReference type="NCBI Taxonomy" id="89059"/>
    <lineage>
        <taxon>Bacteria</taxon>
        <taxon>Bacillati</taxon>
        <taxon>Bacillota</taxon>
        <taxon>Bacilli</taxon>
        <taxon>Lactobacillales</taxon>
        <taxon>Lactobacillaceae</taxon>
        <taxon>Ligilactobacillus</taxon>
    </lineage>
</organism>
<accession>A0A921K1E1</accession>
<dbReference type="Proteomes" id="UP000707535">
    <property type="component" value="Unassembled WGS sequence"/>
</dbReference>
<reference evidence="1" key="1">
    <citation type="journal article" date="2021" name="PeerJ">
        <title>Extensive microbial diversity within the chicken gut microbiome revealed by metagenomics and culture.</title>
        <authorList>
            <person name="Gilroy R."/>
            <person name="Ravi A."/>
            <person name="Getino M."/>
            <person name="Pursley I."/>
            <person name="Horton D.L."/>
            <person name="Alikhan N.F."/>
            <person name="Baker D."/>
            <person name="Gharbi K."/>
            <person name="Hall N."/>
            <person name="Watson M."/>
            <person name="Adriaenssens E.M."/>
            <person name="Foster-Nyarko E."/>
            <person name="Jarju S."/>
            <person name="Secka A."/>
            <person name="Antonio M."/>
            <person name="Oren A."/>
            <person name="Chaudhuri R.R."/>
            <person name="La Ragione R."/>
            <person name="Hildebrand F."/>
            <person name="Pallen M.J."/>
        </authorList>
    </citation>
    <scope>NUCLEOTIDE SEQUENCE</scope>
    <source>
        <strain evidence="1">CHK174-6876</strain>
    </source>
</reference>
<dbReference type="EMBL" id="DYXG01000093">
    <property type="protein sequence ID" value="HJE97779.1"/>
    <property type="molecule type" value="Genomic_DNA"/>
</dbReference>
<sequence>MPNYLEIVRLHELGTSQRQDHVKQLVLDATRFAKLLKLLLPKTFITIN</sequence>
<proteinExistence type="predicted"/>
<evidence type="ECO:0000313" key="2">
    <source>
        <dbReference type="Proteomes" id="UP000707535"/>
    </source>
</evidence>
<protein>
    <submittedName>
        <fullName evidence="1">Uncharacterized protein</fullName>
    </submittedName>
</protein>